<dbReference type="Pfam" id="PF14261">
    <property type="entry name" value="DUF4351"/>
    <property type="match status" value="1"/>
</dbReference>
<proteinExistence type="predicted"/>
<accession>A0ABT2MN73</accession>
<dbReference type="PANTHER" id="PTHR35586">
    <property type="entry name" value="SLL1691 PROTEIN"/>
    <property type="match status" value="1"/>
</dbReference>
<keyword evidence="3" id="KW-1185">Reference proteome</keyword>
<organism evidence="2 3">
    <name type="scientific">Laspinema palackyanum D2a</name>
    <dbReference type="NCBI Taxonomy" id="2953684"/>
    <lineage>
        <taxon>Bacteria</taxon>
        <taxon>Bacillati</taxon>
        <taxon>Cyanobacteriota</taxon>
        <taxon>Cyanophyceae</taxon>
        <taxon>Oscillatoriophycideae</taxon>
        <taxon>Oscillatoriales</taxon>
        <taxon>Laspinemataceae</taxon>
        <taxon>Laspinema</taxon>
        <taxon>Laspinema palackyanum</taxon>
    </lineage>
</organism>
<dbReference type="InterPro" id="IPR025587">
    <property type="entry name" value="DUF4351"/>
</dbReference>
<protein>
    <submittedName>
        <fullName evidence="2">DUF4351 domain-containing protein</fullName>
    </submittedName>
</protein>
<reference evidence="2 3" key="1">
    <citation type="journal article" date="2022" name="Front. Microbiol.">
        <title>High genomic differentiation and limited gene flow indicate recent cryptic speciation within the genus Laspinema (cyanobacteria).</title>
        <authorList>
            <person name="Stanojkovic A."/>
            <person name="Skoupy S."/>
            <person name="Skaloud P."/>
            <person name="Dvorak P."/>
        </authorList>
    </citation>
    <scope>NUCLEOTIDE SEQUENCE [LARGE SCALE GENOMIC DNA]</scope>
    <source>
        <strain evidence="2 3">D2a</strain>
    </source>
</reference>
<evidence type="ECO:0000313" key="3">
    <source>
        <dbReference type="Proteomes" id="UP001525890"/>
    </source>
</evidence>
<name>A0ABT2MN73_9CYAN</name>
<dbReference type="EMBL" id="JAMXFF010000008">
    <property type="protein sequence ID" value="MCT7966190.1"/>
    <property type="molecule type" value="Genomic_DNA"/>
</dbReference>
<gene>
    <name evidence="2" type="ORF">NG799_07570</name>
</gene>
<sequence>MDKILNPFTQAFLESPWGQEIFKQGLEQGRQEVVRRIIQRQIRHRFGEVPEAVEANLQRLNREQLETVGEMLIDGDSLEELMAAFPPVTDN</sequence>
<comment type="caution">
    <text evidence="2">The sequence shown here is derived from an EMBL/GenBank/DDBJ whole genome shotgun (WGS) entry which is preliminary data.</text>
</comment>
<evidence type="ECO:0000259" key="1">
    <source>
        <dbReference type="Pfam" id="PF14261"/>
    </source>
</evidence>
<evidence type="ECO:0000313" key="2">
    <source>
        <dbReference type="EMBL" id="MCT7966190.1"/>
    </source>
</evidence>
<dbReference type="RefSeq" id="WP_368005838.1">
    <property type="nucleotide sequence ID" value="NZ_JAMXFF010000008.1"/>
</dbReference>
<feature type="domain" description="DUF4351" evidence="1">
    <location>
        <begin position="27"/>
        <end position="82"/>
    </location>
</feature>
<dbReference type="PANTHER" id="PTHR35586:SF1">
    <property type="entry name" value="SLL1691 PROTEIN"/>
    <property type="match status" value="1"/>
</dbReference>
<dbReference type="Proteomes" id="UP001525890">
    <property type="component" value="Unassembled WGS sequence"/>
</dbReference>